<dbReference type="EMBL" id="BLIN01000001">
    <property type="protein sequence ID" value="GFE03775.1"/>
    <property type="molecule type" value="Genomic_DNA"/>
</dbReference>
<dbReference type="OrthoDB" id="4162959at2"/>
<dbReference type="RefSeq" id="WP_159468795.1">
    <property type="nucleotide sequence ID" value="NZ_BAAATH010000014.1"/>
</dbReference>
<sequence length="152" mass="16577">MSEDAGSFRTMFIFSPPEGAPQGWGLTFPSFADALRAKEPGTVVEAWSGHYTGETLSFQFRTSSGEINEGMMGVEPNGVAIEDCTATEAADFAGWLQQAIVPTDSGLMVNIREGVEWELPLVELRSGTLAELEQCLVEHVDQVLRHEEEQLG</sequence>
<protein>
    <submittedName>
        <fullName evidence="1">Uncharacterized protein</fullName>
    </submittedName>
</protein>
<comment type="caution">
    <text evidence="1">The sequence shown here is derived from an EMBL/GenBank/DDBJ whole genome shotgun (WGS) entry which is preliminary data.</text>
</comment>
<proteinExistence type="predicted"/>
<evidence type="ECO:0000313" key="2">
    <source>
        <dbReference type="Proteomes" id="UP000435837"/>
    </source>
</evidence>
<accession>A0A640S2B8</accession>
<evidence type="ECO:0000313" key="1">
    <source>
        <dbReference type="EMBL" id="GFE03775.1"/>
    </source>
</evidence>
<gene>
    <name evidence="1" type="ORF">Scani_00430</name>
</gene>
<organism evidence="1 2">
    <name type="scientific">Streptomyces caniferus</name>
    <dbReference type="NCBI Taxonomy" id="285557"/>
    <lineage>
        <taxon>Bacteria</taxon>
        <taxon>Bacillati</taxon>
        <taxon>Actinomycetota</taxon>
        <taxon>Actinomycetes</taxon>
        <taxon>Kitasatosporales</taxon>
        <taxon>Streptomycetaceae</taxon>
        <taxon>Streptomyces</taxon>
    </lineage>
</organism>
<reference evidence="1 2" key="1">
    <citation type="submission" date="2019-12" db="EMBL/GenBank/DDBJ databases">
        <title>Whole genome shotgun sequence of Streptomyces caniferus NBRC 15389.</title>
        <authorList>
            <person name="Ichikawa N."/>
            <person name="Kimura A."/>
            <person name="Kitahashi Y."/>
            <person name="Komaki H."/>
            <person name="Tamura T."/>
        </authorList>
    </citation>
    <scope>NUCLEOTIDE SEQUENCE [LARGE SCALE GENOMIC DNA]</scope>
    <source>
        <strain evidence="1 2">NBRC 15389</strain>
    </source>
</reference>
<dbReference type="Proteomes" id="UP000435837">
    <property type="component" value="Unassembled WGS sequence"/>
</dbReference>
<name>A0A640S2B8_9ACTN</name>
<dbReference type="AlphaFoldDB" id="A0A640S2B8"/>